<sequence>MKRLFLVILAVVISTGCFAQFSTLDRSVDRNEWLFSLGVNSINSLGTKNPFEGLGDWGYKYPLALNIESRWTNLLAIDVGLSLNGFNEGQRLDTSGPPERDLTYFAVDVALKYYFGEYILPKAEWIDFYAAAGPGLFILDNTNISLNAGGGVVFWFGRSKSYGLKAQGVGKFALNHSNSGSDYANNHFQYSLQFIIRFSK</sequence>
<evidence type="ECO:0000313" key="2">
    <source>
        <dbReference type="EMBL" id="OZV69255.1"/>
    </source>
</evidence>
<keyword evidence="3" id="KW-1185">Reference proteome</keyword>
<dbReference type="AlphaFoldDB" id="A0A265UVB3"/>
<proteinExistence type="predicted"/>
<dbReference type="PROSITE" id="PS51257">
    <property type="entry name" value="PROKAR_LIPOPROTEIN"/>
    <property type="match status" value="1"/>
</dbReference>
<evidence type="ECO:0008006" key="4">
    <source>
        <dbReference type="Google" id="ProtNLM"/>
    </source>
</evidence>
<gene>
    <name evidence="2" type="ORF">CA834_07300</name>
</gene>
<accession>A0A265UVB3</accession>
<feature type="signal peptide" evidence="1">
    <location>
        <begin position="1"/>
        <end position="19"/>
    </location>
</feature>
<dbReference type="RefSeq" id="WP_094968028.1">
    <property type="nucleotide sequence ID" value="NZ_NGJN01000003.1"/>
</dbReference>
<protein>
    <recommendedName>
        <fullName evidence="4">Outer membrane protein beta-barrel domain-containing protein</fullName>
    </recommendedName>
</protein>
<organism evidence="2 3">
    <name type="scientific">Winogradskyella aurantia</name>
    <dbReference type="NCBI Taxonomy" id="1915063"/>
    <lineage>
        <taxon>Bacteria</taxon>
        <taxon>Pseudomonadati</taxon>
        <taxon>Bacteroidota</taxon>
        <taxon>Flavobacteriia</taxon>
        <taxon>Flavobacteriales</taxon>
        <taxon>Flavobacteriaceae</taxon>
        <taxon>Winogradskyella</taxon>
    </lineage>
</organism>
<evidence type="ECO:0000256" key="1">
    <source>
        <dbReference type="SAM" id="SignalP"/>
    </source>
</evidence>
<evidence type="ECO:0000313" key="3">
    <source>
        <dbReference type="Proteomes" id="UP000216840"/>
    </source>
</evidence>
<dbReference type="EMBL" id="NGJN01000003">
    <property type="protein sequence ID" value="OZV69255.1"/>
    <property type="molecule type" value="Genomic_DNA"/>
</dbReference>
<feature type="chain" id="PRO_5011972490" description="Outer membrane protein beta-barrel domain-containing protein" evidence="1">
    <location>
        <begin position="20"/>
        <end position="200"/>
    </location>
</feature>
<reference evidence="2 3" key="1">
    <citation type="submission" date="2017-05" db="EMBL/GenBank/DDBJ databases">
        <title>The draft genome sequence of Idiomarina salinarum WNB302.</title>
        <authorList>
            <person name="Sun Y."/>
            <person name="Chen B."/>
            <person name="Du Z."/>
        </authorList>
    </citation>
    <scope>NUCLEOTIDE SEQUENCE [LARGE SCALE GENOMIC DNA]</scope>
    <source>
        <strain evidence="2 3">WNB302</strain>
    </source>
</reference>
<dbReference type="OrthoDB" id="1367362at2"/>
<keyword evidence="1" id="KW-0732">Signal</keyword>
<comment type="caution">
    <text evidence="2">The sequence shown here is derived from an EMBL/GenBank/DDBJ whole genome shotgun (WGS) entry which is preliminary data.</text>
</comment>
<dbReference type="Proteomes" id="UP000216840">
    <property type="component" value="Unassembled WGS sequence"/>
</dbReference>
<name>A0A265UVB3_9FLAO</name>